<dbReference type="GO" id="GO:0016301">
    <property type="term" value="F:kinase activity"/>
    <property type="evidence" value="ECO:0007669"/>
    <property type="project" value="UniProtKB-KW"/>
</dbReference>
<evidence type="ECO:0000256" key="1">
    <source>
        <dbReference type="ARBA" id="ARBA00006479"/>
    </source>
</evidence>
<keyword evidence="3" id="KW-1185">Reference proteome</keyword>
<gene>
    <name evidence="2" type="ORF">SAMN05660976_00719</name>
</gene>
<keyword evidence="2" id="KW-0418">Kinase</keyword>
<name>A0A1H7IA71_9ACTN</name>
<comment type="similarity">
    <text evidence="1">Belongs to the ROK (NagC/XylR) family.</text>
</comment>
<sequence length="389" mass="40126">MSGKDRLPVRGAQGELLRLVAGGRAESRAELARLSGLAASSVSLRVEELIDSGLLVEEGSGGSRGGRRPRRLRLSPTAGVLAVADLGAHHARLGLLDLSGDPIVVEEHPCDITRGPEAVLDWLADVFDGLLERHAGTGPSATPLRGVGTGVPGPVEPSAGRVVSPSRMPGWNSFPVAEHLRRRYDLPVLVENDANLMAVGEARAWPGHDNLMVLKAGTGIGCGLVVGGRLHRGRGAAGDISHVRVRTDASATCSCGHSDCLEAYASGAALIAALAGQGMALERPADLVARVDDGVPEATALVRNAGRLIGEVLTVLVNFFNPDAVVVGGSLSAAEPLISAVRAAVYERCLPLATRDLEIAATRVGRDAALLGAGALLLDAVLSPDQARV</sequence>
<dbReference type="InterPro" id="IPR036390">
    <property type="entry name" value="WH_DNA-bd_sf"/>
</dbReference>
<dbReference type="InterPro" id="IPR000600">
    <property type="entry name" value="ROK"/>
</dbReference>
<dbReference type="InterPro" id="IPR043129">
    <property type="entry name" value="ATPase_NBD"/>
</dbReference>
<dbReference type="RefSeq" id="WP_091098235.1">
    <property type="nucleotide sequence ID" value="NZ_FOBF01000002.1"/>
</dbReference>
<dbReference type="PANTHER" id="PTHR18964:SF173">
    <property type="entry name" value="GLUCOKINASE"/>
    <property type="match status" value="1"/>
</dbReference>
<dbReference type="SUPFAM" id="SSF53067">
    <property type="entry name" value="Actin-like ATPase domain"/>
    <property type="match status" value="1"/>
</dbReference>
<dbReference type="OrthoDB" id="3189808at2"/>
<evidence type="ECO:0000313" key="3">
    <source>
        <dbReference type="Proteomes" id="UP000198953"/>
    </source>
</evidence>
<dbReference type="Proteomes" id="UP000198953">
    <property type="component" value="Unassembled WGS sequence"/>
</dbReference>
<dbReference type="Pfam" id="PF00480">
    <property type="entry name" value="ROK"/>
    <property type="match status" value="1"/>
</dbReference>
<evidence type="ECO:0000313" key="2">
    <source>
        <dbReference type="EMBL" id="SEK58637.1"/>
    </source>
</evidence>
<organism evidence="2 3">
    <name type="scientific">Nonomuraea pusilla</name>
    <dbReference type="NCBI Taxonomy" id="46177"/>
    <lineage>
        <taxon>Bacteria</taxon>
        <taxon>Bacillati</taxon>
        <taxon>Actinomycetota</taxon>
        <taxon>Actinomycetes</taxon>
        <taxon>Streptosporangiales</taxon>
        <taxon>Streptosporangiaceae</taxon>
        <taxon>Nonomuraea</taxon>
    </lineage>
</organism>
<dbReference type="SUPFAM" id="SSF46785">
    <property type="entry name" value="Winged helix' DNA-binding domain"/>
    <property type="match status" value="1"/>
</dbReference>
<dbReference type="Gene3D" id="1.10.10.10">
    <property type="entry name" value="Winged helix-like DNA-binding domain superfamily/Winged helix DNA-binding domain"/>
    <property type="match status" value="1"/>
</dbReference>
<dbReference type="Gene3D" id="3.30.420.40">
    <property type="match status" value="2"/>
</dbReference>
<dbReference type="EMBL" id="FOBF01000002">
    <property type="protein sequence ID" value="SEK58637.1"/>
    <property type="molecule type" value="Genomic_DNA"/>
</dbReference>
<reference evidence="2 3" key="1">
    <citation type="submission" date="2016-10" db="EMBL/GenBank/DDBJ databases">
        <authorList>
            <person name="de Groot N.N."/>
        </authorList>
    </citation>
    <scope>NUCLEOTIDE SEQUENCE [LARGE SCALE GENOMIC DNA]</scope>
    <source>
        <strain evidence="2 3">DSM 43357</strain>
    </source>
</reference>
<dbReference type="STRING" id="46177.SAMN05660976_00719"/>
<dbReference type="PANTHER" id="PTHR18964">
    <property type="entry name" value="ROK (REPRESSOR, ORF, KINASE) FAMILY"/>
    <property type="match status" value="1"/>
</dbReference>
<proteinExistence type="inferred from homology"/>
<accession>A0A1H7IA71</accession>
<dbReference type="InterPro" id="IPR036388">
    <property type="entry name" value="WH-like_DNA-bd_sf"/>
</dbReference>
<protein>
    <submittedName>
        <fullName evidence="2">Sugar kinase of the NBD/HSP70 family, may contain an N-terminal HTH domain</fullName>
    </submittedName>
</protein>
<dbReference type="CDD" id="cd23763">
    <property type="entry name" value="ASKHA_ATPase_ROK"/>
    <property type="match status" value="1"/>
</dbReference>
<keyword evidence="2" id="KW-0808">Transferase</keyword>
<dbReference type="AlphaFoldDB" id="A0A1H7IA71"/>